<dbReference type="Gene3D" id="2.30.42.10">
    <property type="match status" value="1"/>
</dbReference>
<gene>
    <name evidence="3" type="ORF">ABT57_08915</name>
</gene>
<evidence type="ECO:0000313" key="4">
    <source>
        <dbReference type="Proteomes" id="UP000035909"/>
    </source>
</evidence>
<feature type="domain" description="Tail specific protease" evidence="2">
    <location>
        <begin position="235"/>
        <end position="392"/>
    </location>
</feature>
<dbReference type="AlphaFoldDB" id="A0A0J1HG51"/>
<dbReference type="PANTHER" id="PTHR32060:SF30">
    <property type="entry name" value="CARBOXY-TERMINAL PROCESSING PROTEASE CTPA"/>
    <property type="match status" value="1"/>
</dbReference>
<evidence type="ECO:0000313" key="3">
    <source>
        <dbReference type="EMBL" id="KLV10621.1"/>
    </source>
</evidence>
<evidence type="ECO:0000256" key="1">
    <source>
        <dbReference type="SAM" id="SignalP"/>
    </source>
</evidence>
<dbReference type="Pfam" id="PF03572">
    <property type="entry name" value="Peptidase_S41"/>
    <property type="match status" value="1"/>
</dbReference>
<protein>
    <recommendedName>
        <fullName evidence="2">Tail specific protease domain-containing protein</fullName>
    </recommendedName>
</protein>
<dbReference type="GO" id="GO:0007165">
    <property type="term" value="P:signal transduction"/>
    <property type="evidence" value="ECO:0007669"/>
    <property type="project" value="TreeGrafter"/>
</dbReference>
<dbReference type="InterPro" id="IPR005151">
    <property type="entry name" value="Tail-specific_protease"/>
</dbReference>
<dbReference type="InterPro" id="IPR036034">
    <property type="entry name" value="PDZ_sf"/>
</dbReference>
<reference evidence="3 4" key="1">
    <citation type="submission" date="2015-05" db="EMBL/GenBank/DDBJ databases">
        <title>Photobacterium galathea sp. nov.</title>
        <authorList>
            <person name="Machado H."/>
            <person name="Gram L."/>
        </authorList>
    </citation>
    <scope>NUCLEOTIDE SEQUENCE [LARGE SCALE GENOMIC DNA]</scope>
    <source>
        <strain evidence="3 4">DSM 22954</strain>
    </source>
</reference>
<name>A0A0J1HG51_9GAMM</name>
<comment type="caution">
    <text evidence="3">The sequence shown here is derived from an EMBL/GenBank/DDBJ whole genome shotgun (WGS) entry which is preliminary data.</text>
</comment>
<dbReference type="Gene3D" id="3.90.226.10">
    <property type="entry name" value="2-enoyl-CoA Hydratase, Chain A, domain 1"/>
    <property type="match status" value="1"/>
</dbReference>
<dbReference type="Gene3D" id="3.30.750.44">
    <property type="match status" value="1"/>
</dbReference>
<dbReference type="PATRIC" id="fig|320778.3.peg.1940"/>
<dbReference type="GO" id="GO:0004175">
    <property type="term" value="F:endopeptidase activity"/>
    <property type="evidence" value="ECO:0007669"/>
    <property type="project" value="TreeGrafter"/>
</dbReference>
<sequence length="441" mass="47872">MKKILALTLFFSGLLSGCGVAQKQAPFNGAEAWQELEQALRQHYAYLHRSDLDTDALFQEFGARATKATTPQMFADISQQFLRHFTDPHLNLGPYNSEDYSVYPTGSDIYAEFVPTSQAESTNKSDTLKLMVLDVKAGSAADIAGILPGQEVLTIDGLSVKHAVEKVFGEHFGQLTAAQVNYGANISLGGFRNQPRQLTLRRDQHQQALTLAASYDAINTLKDGATVTVRQFGEVGYIRFNNSLGNNETPDAFKAALNQLPESTSLIIDLRNTPSGGNTGVAEPILGHFAQAKSPYQRYQVQQKGTPYSQATMQTAYATPTAPAYPHPFVVLAGHWTGSMGEGMTIGLDALGAKAVVGTPMAKLLGGIKTIQLTKSQTWLEVGFERLYHINGIFREDYRPTILTQSADRDPQGNDPALTAAINILMTSGTLSTSALHSEMH</sequence>
<dbReference type="GO" id="GO:0006508">
    <property type="term" value="P:proteolysis"/>
    <property type="evidence" value="ECO:0007669"/>
    <property type="project" value="InterPro"/>
</dbReference>
<proteinExistence type="predicted"/>
<dbReference type="InterPro" id="IPR029045">
    <property type="entry name" value="ClpP/crotonase-like_dom_sf"/>
</dbReference>
<dbReference type="PROSITE" id="PS51257">
    <property type="entry name" value="PROKAR_LIPOPROTEIN"/>
    <property type="match status" value="1"/>
</dbReference>
<dbReference type="GO" id="GO:0008236">
    <property type="term" value="F:serine-type peptidase activity"/>
    <property type="evidence" value="ECO:0007669"/>
    <property type="project" value="InterPro"/>
</dbReference>
<dbReference type="STRING" id="320778.ABT57_08915"/>
<dbReference type="GO" id="GO:0030288">
    <property type="term" value="C:outer membrane-bounded periplasmic space"/>
    <property type="evidence" value="ECO:0007669"/>
    <property type="project" value="TreeGrafter"/>
</dbReference>
<dbReference type="SUPFAM" id="SSF50156">
    <property type="entry name" value="PDZ domain-like"/>
    <property type="match status" value="1"/>
</dbReference>
<keyword evidence="1" id="KW-0732">Signal</keyword>
<organism evidence="3 4">
    <name type="scientific">Photobacterium ganghwense</name>
    <dbReference type="NCBI Taxonomy" id="320778"/>
    <lineage>
        <taxon>Bacteria</taxon>
        <taxon>Pseudomonadati</taxon>
        <taxon>Pseudomonadota</taxon>
        <taxon>Gammaproteobacteria</taxon>
        <taxon>Vibrionales</taxon>
        <taxon>Vibrionaceae</taxon>
        <taxon>Photobacterium</taxon>
    </lineage>
</organism>
<dbReference type="PANTHER" id="PTHR32060">
    <property type="entry name" value="TAIL-SPECIFIC PROTEASE"/>
    <property type="match status" value="1"/>
</dbReference>
<feature type="signal peptide" evidence="1">
    <location>
        <begin position="1"/>
        <end position="21"/>
    </location>
</feature>
<feature type="chain" id="PRO_5005252615" description="Tail specific protease domain-containing protein" evidence="1">
    <location>
        <begin position="22"/>
        <end position="441"/>
    </location>
</feature>
<keyword evidence="4" id="KW-1185">Reference proteome</keyword>
<dbReference type="RefSeq" id="WP_047884786.1">
    <property type="nucleotide sequence ID" value="NZ_CP071326.1"/>
</dbReference>
<dbReference type="Proteomes" id="UP000035909">
    <property type="component" value="Unassembled WGS sequence"/>
</dbReference>
<dbReference type="SUPFAM" id="SSF52096">
    <property type="entry name" value="ClpP/crotonase"/>
    <property type="match status" value="1"/>
</dbReference>
<dbReference type="OrthoDB" id="9812068at2"/>
<accession>A0A0J1HG51</accession>
<evidence type="ECO:0000259" key="2">
    <source>
        <dbReference type="Pfam" id="PF03572"/>
    </source>
</evidence>
<dbReference type="EMBL" id="LDOU01000006">
    <property type="protein sequence ID" value="KLV10621.1"/>
    <property type="molecule type" value="Genomic_DNA"/>
</dbReference>